<dbReference type="FunFam" id="3.40.50.300:FF:000428">
    <property type="entry name" value="TATA-binding protein-associated factor 172"/>
    <property type="match status" value="1"/>
</dbReference>
<evidence type="ECO:0000256" key="1">
    <source>
        <dbReference type="ARBA" id="ARBA00004123"/>
    </source>
</evidence>
<dbReference type="Gene3D" id="3.30.300.30">
    <property type="match status" value="1"/>
</dbReference>
<evidence type="ECO:0000256" key="15">
    <source>
        <dbReference type="ARBA" id="ARBA00081280"/>
    </source>
</evidence>
<evidence type="ECO:0000259" key="19">
    <source>
        <dbReference type="PROSITE" id="PS51194"/>
    </source>
</evidence>
<dbReference type="InterPro" id="IPR044972">
    <property type="entry name" value="Mot1"/>
</dbReference>
<dbReference type="PANTHER" id="PTHR36498">
    <property type="entry name" value="TATA-BINDING PROTEIN-ASSOCIATED FACTOR 172"/>
    <property type="match status" value="1"/>
</dbReference>
<feature type="compositionally biased region" description="Polar residues" evidence="17">
    <location>
        <begin position="678"/>
        <end position="688"/>
    </location>
</feature>
<feature type="region of interest" description="Disordered" evidence="17">
    <location>
        <begin position="678"/>
        <end position="701"/>
    </location>
</feature>
<dbReference type="GO" id="GO:0005524">
    <property type="term" value="F:ATP binding"/>
    <property type="evidence" value="ECO:0007669"/>
    <property type="project" value="UniProtKB-KW"/>
</dbReference>
<dbReference type="InterPro" id="IPR038718">
    <property type="entry name" value="SNF2-like_sf"/>
</dbReference>
<evidence type="ECO:0000256" key="3">
    <source>
        <dbReference type="ARBA" id="ARBA00022737"/>
    </source>
</evidence>
<keyword evidence="6" id="KW-0347">Helicase</keyword>
<dbReference type="EMBL" id="NAJQ01000342">
    <property type="protein sequence ID" value="TKA71665.1"/>
    <property type="molecule type" value="Genomic_DNA"/>
</dbReference>
<comment type="similarity">
    <text evidence="2">Belongs to the SNF2/RAD54 helicase family.</text>
</comment>
<feature type="compositionally biased region" description="Basic and acidic residues" evidence="17">
    <location>
        <begin position="857"/>
        <end position="867"/>
    </location>
</feature>
<feature type="region of interest" description="Disordered" evidence="17">
    <location>
        <begin position="849"/>
        <end position="885"/>
    </location>
</feature>
<dbReference type="SMART" id="SM00490">
    <property type="entry name" value="HELICc"/>
    <property type="match status" value="1"/>
</dbReference>
<dbReference type="SUPFAM" id="SSF52540">
    <property type="entry name" value="P-loop containing nucleoside triphosphate hydrolases"/>
    <property type="match status" value="2"/>
</dbReference>
<dbReference type="Gene3D" id="1.25.10.10">
    <property type="entry name" value="Leucine-rich Repeat Variant"/>
    <property type="match status" value="2"/>
</dbReference>
<dbReference type="GO" id="GO:0017025">
    <property type="term" value="F:TBP-class protein binding"/>
    <property type="evidence" value="ECO:0007669"/>
    <property type="project" value="InterPro"/>
</dbReference>
<keyword evidence="11" id="KW-0539">Nucleus</keyword>
<dbReference type="Pfam" id="PF12054">
    <property type="entry name" value="DUF3535"/>
    <property type="match status" value="1"/>
</dbReference>
<feature type="compositionally biased region" description="Polar residues" evidence="17">
    <location>
        <begin position="794"/>
        <end position="809"/>
    </location>
</feature>
<evidence type="ECO:0000256" key="14">
    <source>
        <dbReference type="ARBA" id="ARBA00073046"/>
    </source>
</evidence>
<dbReference type="InterPro" id="IPR011989">
    <property type="entry name" value="ARM-like"/>
</dbReference>
<dbReference type="GO" id="GO:0003677">
    <property type="term" value="F:DNA binding"/>
    <property type="evidence" value="ECO:0007669"/>
    <property type="project" value="UniProtKB-KW"/>
</dbReference>
<dbReference type="Pfam" id="PF00271">
    <property type="entry name" value="Helicase_C"/>
    <property type="match status" value="1"/>
</dbReference>
<dbReference type="InterPro" id="IPR001650">
    <property type="entry name" value="Helicase_C-like"/>
</dbReference>
<dbReference type="STRING" id="329884.A0A4U0XAW1"/>
<dbReference type="InterPro" id="IPR042099">
    <property type="entry name" value="ANL_N_sf"/>
</dbReference>
<dbReference type="PROSITE" id="PS51194">
    <property type="entry name" value="HELICASE_CTER"/>
    <property type="match status" value="1"/>
</dbReference>
<dbReference type="InterPro" id="IPR044078">
    <property type="entry name" value="Mot1_ATP-bd"/>
</dbReference>
<keyword evidence="3" id="KW-0677">Repeat</keyword>
<evidence type="ECO:0000256" key="2">
    <source>
        <dbReference type="ARBA" id="ARBA00007025"/>
    </source>
</evidence>
<dbReference type="FunFam" id="1.25.10.10:FF:000508">
    <property type="entry name" value="Probable helicase mot1"/>
    <property type="match status" value="1"/>
</dbReference>
<dbReference type="InterPro" id="IPR049730">
    <property type="entry name" value="SNF2/RAD54-like_C"/>
</dbReference>
<evidence type="ECO:0000313" key="21">
    <source>
        <dbReference type="Proteomes" id="UP000309340"/>
    </source>
</evidence>
<evidence type="ECO:0000256" key="13">
    <source>
        <dbReference type="ARBA" id="ARBA00064550"/>
    </source>
</evidence>
<dbReference type="Proteomes" id="UP000309340">
    <property type="component" value="Unassembled WGS sequence"/>
</dbReference>
<feature type="domain" description="Helicase C-terminal" evidence="19">
    <location>
        <begin position="2267"/>
        <end position="2415"/>
    </location>
</feature>
<feature type="region of interest" description="Disordered" evidence="17">
    <location>
        <begin position="794"/>
        <end position="817"/>
    </location>
</feature>
<dbReference type="InterPro" id="IPR045851">
    <property type="entry name" value="AMP-bd_C_sf"/>
</dbReference>
<dbReference type="GO" id="GO:0004386">
    <property type="term" value="F:helicase activity"/>
    <property type="evidence" value="ECO:0007669"/>
    <property type="project" value="UniProtKB-KW"/>
</dbReference>
<dbReference type="InterPro" id="IPR000330">
    <property type="entry name" value="SNF2_N"/>
</dbReference>
<keyword evidence="9" id="KW-0238">DNA-binding</keyword>
<keyword evidence="7" id="KW-0067">ATP-binding</keyword>
<evidence type="ECO:0000256" key="8">
    <source>
        <dbReference type="ARBA" id="ARBA00023015"/>
    </source>
</evidence>
<comment type="subcellular location">
    <subcellularLocation>
        <location evidence="1">Nucleus</location>
    </subcellularLocation>
</comment>
<proteinExistence type="inferred from homology"/>
<dbReference type="GO" id="GO:0016887">
    <property type="term" value="F:ATP hydrolysis activity"/>
    <property type="evidence" value="ECO:0007669"/>
    <property type="project" value="InterPro"/>
</dbReference>
<keyword evidence="4" id="KW-0547">Nucleotide-binding</keyword>
<comment type="function">
    <text evidence="12">Regulates transcription in association with TATA binding protein (TBP). Removes TBP from the TATA box via its C-terminal ATPase activity. Both transcription activation and repression require its ATPase activity. Part of the NCT transcriptional regulatory complex that acts as a key regulator of ergosterol biosynthesis and the azole exporter cdr1B. The NCT complex binds the promoters of genes linked to azole susceptibility, and especially represses the expression of cdr1B transporter.</text>
</comment>
<dbReference type="Gene3D" id="3.40.50.10810">
    <property type="entry name" value="Tandem AAA-ATPase domain"/>
    <property type="match status" value="1"/>
</dbReference>
<dbReference type="Gene3D" id="3.40.50.12780">
    <property type="entry name" value="N-terminal domain of ligase-like"/>
    <property type="match status" value="1"/>
</dbReference>
<dbReference type="InterPro" id="IPR025110">
    <property type="entry name" value="AMP-bd_C"/>
</dbReference>
<dbReference type="FunFam" id="3.40.50.10810:FF:000009">
    <property type="entry name" value="B-TFIID TATA-box-binding protein-associated factor 1"/>
    <property type="match status" value="1"/>
</dbReference>
<dbReference type="GO" id="GO:0005634">
    <property type="term" value="C:nucleus"/>
    <property type="evidence" value="ECO:0007669"/>
    <property type="project" value="UniProtKB-SubCell"/>
</dbReference>
<dbReference type="InterPro" id="IPR027417">
    <property type="entry name" value="P-loop_NTPase"/>
</dbReference>
<evidence type="ECO:0000256" key="5">
    <source>
        <dbReference type="ARBA" id="ARBA00022801"/>
    </source>
</evidence>
<evidence type="ECO:0000256" key="4">
    <source>
        <dbReference type="ARBA" id="ARBA00022741"/>
    </source>
</evidence>
<name>A0A4U0XAW1_9PEZI</name>
<dbReference type="FunFam" id="1.25.10.10:FF:000445">
    <property type="entry name" value="Related to MOT1-transcriptional accessory protein"/>
    <property type="match status" value="1"/>
</dbReference>
<dbReference type="SUPFAM" id="SSF48371">
    <property type="entry name" value="ARM repeat"/>
    <property type="match status" value="1"/>
</dbReference>
<dbReference type="InterPro" id="IPR016024">
    <property type="entry name" value="ARM-type_fold"/>
</dbReference>
<dbReference type="Pfam" id="PF00176">
    <property type="entry name" value="SNF2-rel_dom"/>
    <property type="match status" value="1"/>
</dbReference>
<dbReference type="SMART" id="SM00487">
    <property type="entry name" value="DEXDc"/>
    <property type="match status" value="1"/>
</dbReference>
<dbReference type="CDD" id="cd17999">
    <property type="entry name" value="DEXHc_Mot1"/>
    <property type="match status" value="1"/>
</dbReference>
<dbReference type="PROSITE" id="PS51192">
    <property type="entry name" value="HELICASE_ATP_BIND_1"/>
    <property type="match status" value="1"/>
</dbReference>
<evidence type="ECO:0000256" key="6">
    <source>
        <dbReference type="ARBA" id="ARBA00022806"/>
    </source>
</evidence>
<feature type="region of interest" description="Disordered" evidence="17">
    <location>
        <begin position="14"/>
        <end position="44"/>
    </location>
</feature>
<dbReference type="InterPro" id="IPR000873">
    <property type="entry name" value="AMP-dep_synth/lig_dom"/>
</dbReference>
<dbReference type="InterPro" id="IPR022707">
    <property type="entry name" value="Mot1_central_dom"/>
</dbReference>
<evidence type="ECO:0000256" key="11">
    <source>
        <dbReference type="ARBA" id="ARBA00023242"/>
    </source>
</evidence>
<dbReference type="PANTHER" id="PTHR36498:SF1">
    <property type="entry name" value="TATA-BINDING PROTEIN-ASSOCIATED FACTOR 172"/>
    <property type="match status" value="1"/>
</dbReference>
<feature type="region of interest" description="Disordered" evidence="17">
    <location>
        <begin position="1299"/>
        <end position="1328"/>
    </location>
</feature>
<keyword evidence="8" id="KW-0805">Transcription regulation</keyword>
<evidence type="ECO:0000256" key="7">
    <source>
        <dbReference type="ARBA" id="ARBA00022840"/>
    </source>
</evidence>
<dbReference type="Gene3D" id="3.40.50.300">
    <property type="entry name" value="P-loop containing nucleotide triphosphate hydrolases"/>
    <property type="match status" value="1"/>
</dbReference>
<organism evidence="20 21">
    <name type="scientific">Friedmanniomyces simplex</name>
    <dbReference type="NCBI Taxonomy" id="329884"/>
    <lineage>
        <taxon>Eukaryota</taxon>
        <taxon>Fungi</taxon>
        <taxon>Dikarya</taxon>
        <taxon>Ascomycota</taxon>
        <taxon>Pezizomycotina</taxon>
        <taxon>Dothideomycetes</taxon>
        <taxon>Dothideomycetidae</taxon>
        <taxon>Mycosphaerellales</taxon>
        <taxon>Teratosphaeriaceae</taxon>
        <taxon>Friedmanniomyces</taxon>
    </lineage>
</organism>
<dbReference type="SUPFAM" id="SSF56801">
    <property type="entry name" value="Acetyl-CoA synthetase-like"/>
    <property type="match status" value="1"/>
</dbReference>
<comment type="caution">
    <text evidence="20">The sequence shown here is derived from an EMBL/GenBank/DDBJ whole genome shotgun (WGS) entry which is preliminary data.</text>
</comment>
<dbReference type="Pfam" id="PF13193">
    <property type="entry name" value="AMP-binding_C"/>
    <property type="match status" value="1"/>
</dbReference>
<keyword evidence="5" id="KW-0378">Hydrolase</keyword>
<gene>
    <name evidence="20" type="ORF">B0A55_05285</name>
</gene>
<evidence type="ECO:0000313" key="20">
    <source>
        <dbReference type="EMBL" id="TKA71665.1"/>
    </source>
</evidence>
<accession>A0A4U0XAW1</accession>
<sequence>MSTALKRLSNLAAHFAPSSSSPTTPSAPSTPTPGRKPDHSHDFVHSHHIHQLSPTYWLWRAAQVEPDACAVYHKTASDQILRRTYAETAHRARGMAYYLLKKGYKRVGILCTNTPAFLEAIFGIGAAGAVNVAINYRLKADDIGWIFDHADVDSILVDAEFVHLLDGFRRQHPSVPIIVDADTDGEEGEYDAAVREGLAYDAEIGSKGWEGLETEVQDEDSLIALAYTSGTTARPKGVEYTHRSAYLAALANVIESNLNTHISTAERCHYLWTLPMFHAMGWTFPWAVTAVRGTHYTLRKIEYPEIWRLLKTEAISHYNAAPTVNTLLCADPNAEKLPEPVHVTVAASPPTAHLFETMEKVNLHPVHVYGLTETYGPITKGYHIPAWRELPIKDQYGRKARQGHGHVTSLPARVIKTSQDDSGKWGSDDDSVIEDVAQDGKEIGEIVFIGNICARGYYKDAEATRKLFAGGVSHTGDLAVRHPDGAIQILDRAKDIIISGGENISSLALESMLVTHPDILEAACVGIADEKWGEAPKAFVTLKSGKEGAVSGQDIIDWAKNKSDISRFMVPREIEVLDELPKTTMFDGVGVDTFAANMVASRLDRLCSLIETGSTPLIRNTAAQQLADVQKNHPDELFNLLTRVVPYLRSPSWETRTAAAKAIGGIVEHAKIYDPNASLDSVRNGSTSDHVKQEDGELESPPEQLQLATLDVESILTNGKELLGSAGKQYDFKLAGLNAAERLAHQKKTLTARLGLGGEYMEEDLMTEKDIAIRTTSFSSLPKLATDVSRAASLNTDTLMQSPEETPQTPAGGEMSKRQLNMLKRRRKEELKRDNKKFRYDFAVRRNSSVSQTPIDPEVKQEIKQESATEPSANGQTDFFNLDRNGGDDDSKVVSEFKGIAAQEKSTLLTEAEEEGNEWPFERLCEFLTVDLFDPQWEIRHGAAMGLREIVRVHGAGAGRRAGISGPENDQLNRAWLDDLACRLCCVFMLDRFADYVSDTAVAPIRETAGQVLGALMQHLPAPSVHDVNRILYRLVMQKDLKVSKRIWHACHGGMIGMRYLVAVRTDLLFQDRSLLDGVLECVIKGLGDADDDVRAVSASTLIPVAEELVKVRSDELSHLISVVWECLSSLSDDLSASTGSVMDLLARLCSFPEVLDTMKRNAAVDPEQSFDELVPRLYPFLRHTIQSVRLAVLRALLTFISIEGAETKGWINGRALRLVYQNILVERTDMVSKLSLEVWNALLDALSARGSSVFRQEFEPHAGALVALTVHPMGISRNPIPMDATSFVKPSGQNYAPLAASHRASPVNGGEPAKKRRKSDKKETPTVATVPTTHNIDAAIMQGDVDLVGADVMIRSKIVATRALGKAIALWPADDQLDFFGPKLLPQLRSPYASTQMFTAMALEGYASALRESSGLKAAATAELRALVEDDRPAGYSDLTNYLRVVRAQCQQLLNAFQDHAHVLGSKLPIIAVVCQGEPEAGKNAFSLADAEKIVGQDFDRLRKGLSTVQRMAAAESLNTAKLDAEAAIAEALEAKTRADLRVRATAAGALVAFNEIPKKPQFTIKGIMDSVKEEDNLDLQHQSATATTGLVSQLVASERHKVAEKVVGNLVKFCCMETGETPEFHTNAAKEVGILSLQKDEDIQDRADPAKYEREAKQARITRRGAKDALEQLCRTFGADIFVKVPRLQAVMEGPIKHCFAGELPSDLTDPDNATGQEVVDAMSTLRALIATLDSALHDWVLALLPYVAKALQSRLAVLRYTAAKCFASVCSVITVHGFTMLVERVLPPINNAHDPVQRQGAIECIYHLIHVMGDDILPYVIFLLVPVLGRMSDSDNGVRLIATTAFATLVKLVPLEAGIPDPPGLPASLLEGRDRERKFIAQMLDPKKVEAFEIPVAIKAELRSYQQDGVNWLAFLNRYHLHGVLCDDMGLGKTLQTLCIVASDHHIRAEEFAKTGAEDVRRLPSLIVCPPTLTGHWKQEIRTYAPFLNAVAYVGPPSERGKVRSQLTTADIVITSYDIARNDAGILAPVNWNYCVLDEGHLIKNPKAKVTIAVKSFASNHRLILSGTPIQNNVLELWSLFDFLMPGFLGTEKVFQDRFAKPIASSRFAKSSSKEQEAGALAIESLHKQVLPFLLRRLKEEVLNDLPPKILQNYYCDLSDLQKKLFDDFTRKETKSLHEMAGSGDREAKQHIFQALQYMRKLCNSPALVMKEGHKQYAATQALLAKDGTSLRDPKHAPKITALRDLLVDCGIGVETADAGGIPSADQAVSQHRALIFCQMKEMLDMVESTVFKKMLPSATFARLDGSIEASKRQDIVNNFNSDPSIDCLLLTTSVGGLGLNLTGADTVIFVEHDWNPQKDLQAMDRAHRIGQKKVVNVYRLITRGTLEEKILSLQRFKIDVASTVVNQQNAGLGTMETDQILDLFSLGETDPNLAFGEKGGDGEAVNESNAVDAEGNVKEKGKKGVLDELSELWDDKQYEEEFNLDGFLKSMKA</sequence>
<evidence type="ECO:0000256" key="17">
    <source>
        <dbReference type="SAM" id="MobiDB-lite"/>
    </source>
</evidence>
<dbReference type="Pfam" id="PF00501">
    <property type="entry name" value="AMP-binding"/>
    <property type="match status" value="1"/>
</dbReference>
<dbReference type="CDD" id="cd18793">
    <property type="entry name" value="SF2_C_SNF"/>
    <property type="match status" value="1"/>
</dbReference>
<comment type="subunit">
    <text evidence="13">Forms the NCT transcriptional regulatory complex with nctA and nctB.</text>
</comment>
<evidence type="ECO:0000256" key="12">
    <source>
        <dbReference type="ARBA" id="ARBA00053370"/>
    </source>
</evidence>
<dbReference type="OrthoDB" id="10252227at2759"/>
<evidence type="ECO:0000256" key="9">
    <source>
        <dbReference type="ARBA" id="ARBA00023125"/>
    </source>
</evidence>
<protein>
    <recommendedName>
        <fullName evidence="14">TATA-binding protein-associated factor mot1</fullName>
    </recommendedName>
    <alternativeName>
        <fullName evidence="16">Modifier of transcription 1</fullName>
    </alternativeName>
    <alternativeName>
        <fullName evidence="15">NCT transcriptional regulatory complex subunit mot1</fullName>
    </alternativeName>
</protein>
<feature type="domain" description="Helicase ATP-binding" evidence="18">
    <location>
        <begin position="1917"/>
        <end position="2090"/>
    </location>
</feature>
<reference evidence="20 21" key="1">
    <citation type="submission" date="2017-03" db="EMBL/GenBank/DDBJ databases">
        <title>Genomes of endolithic fungi from Antarctica.</title>
        <authorList>
            <person name="Coleine C."/>
            <person name="Masonjones S."/>
            <person name="Stajich J.E."/>
        </authorList>
    </citation>
    <scope>NUCLEOTIDE SEQUENCE [LARGE SCALE GENOMIC DNA]</scope>
    <source>
        <strain evidence="20 21">CCFEE 5184</strain>
    </source>
</reference>
<keyword evidence="10" id="KW-0804">Transcription</keyword>
<feature type="compositionally biased region" description="Basic and acidic residues" evidence="17">
    <location>
        <begin position="35"/>
        <end position="44"/>
    </location>
</feature>
<evidence type="ECO:0000256" key="10">
    <source>
        <dbReference type="ARBA" id="ARBA00023163"/>
    </source>
</evidence>
<feature type="compositionally biased region" description="Low complexity" evidence="17">
    <location>
        <begin position="16"/>
        <end position="33"/>
    </location>
</feature>
<feature type="compositionally biased region" description="Polar residues" evidence="17">
    <location>
        <begin position="868"/>
        <end position="879"/>
    </location>
</feature>
<evidence type="ECO:0000259" key="18">
    <source>
        <dbReference type="PROSITE" id="PS51192"/>
    </source>
</evidence>
<keyword evidence="21" id="KW-1185">Reference proteome</keyword>
<evidence type="ECO:0000256" key="16">
    <source>
        <dbReference type="ARBA" id="ARBA00081329"/>
    </source>
</evidence>
<dbReference type="InterPro" id="IPR014001">
    <property type="entry name" value="Helicase_ATP-bd"/>
</dbReference>